<dbReference type="AlphaFoldDB" id="A0A0A3IQK5"/>
<keyword evidence="1" id="KW-0472">Membrane</keyword>
<dbReference type="Pfam" id="PF18705">
    <property type="entry name" value="DUF5643"/>
    <property type="match status" value="1"/>
</dbReference>
<dbReference type="Proteomes" id="UP000030437">
    <property type="component" value="Unassembled WGS sequence"/>
</dbReference>
<sequence length="346" mass="39124">MKDDLQKWLDLDIELIEEKPLTDIQTKKIKQAVLGVPKRKKRRMKTWMTVAAAGFTIITTSYFTLPSIASQLPFIKNMAPFVNQEVLPQNYEELAAEIGDIQTSNGIDMMIESAVYDGTNVIFMFVLNTERDLGEQPILGNPPLLKKGQASWMSSSSSLKKIDKNTYVGVEEIAPHFDKEAPQEVTVQWNPQSVKNREIGLPYKGDWSFEFKVPMLKTTTKNLAESSEYTHGKLTISSITYSDLAAVVDYEFQIAPAILEEWPRSTIRITEVTDNFGRSHLVHDSGGVTSKDGHGYDWKISIYTLSEDITSLTFTPVIHYGKNSVNFMKTEKMEPITIQIQEEPTN</sequence>
<keyword evidence="5" id="KW-1185">Reference proteome</keyword>
<dbReference type="Pfam" id="PF13786">
    <property type="entry name" value="DUF4179"/>
    <property type="match status" value="1"/>
</dbReference>
<feature type="domain" description="DUF5643" evidence="3">
    <location>
        <begin position="218"/>
        <end position="337"/>
    </location>
</feature>
<proteinExistence type="predicted"/>
<comment type="caution">
    <text evidence="4">The sequence shown here is derived from an EMBL/GenBank/DDBJ whole genome shotgun (WGS) entry which is preliminary data.</text>
</comment>
<gene>
    <name evidence="4" type="ORF">CD32_07685</name>
</gene>
<dbReference type="Gene3D" id="2.60.40.1630">
    <property type="entry name" value="bacillus anthracis domain"/>
    <property type="match status" value="1"/>
</dbReference>
<evidence type="ECO:0000259" key="3">
    <source>
        <dbReference type="Pfam" id="PF18705"/>
    </source>
</evidence>
<evidence type="ECO:0000313" key="5">
    <source>
        <dbReference type="Proteomes" id="UP000030437"/>
    </source>
</evidence>
<feature type="domain" description="DUF4179" evidence="2">
    <location>
        <begin position="40"/>
        <end position="126"/>
    </location>
</feature>
<dbReference type="eggNOG" id="ENOG502ZBHP">
    <property type="taxonomic scope" value="Bacteria"/>
</dbReference>
<dbReference type="STRING" id="1220589.CD32_07685"/>
<evidence type="ECO:0000259" key="2">
    <source>
        <dbReference type="Pfam" id="PF13786"/>
    </source>
</evidence>
<reference evidence="4 5" key="1">
    <citation type="submission" date="2014-02" db="EMBL/GenBank/DDBJ databases">
        <title>Draft genome sequence of Lysinibacillus odysseyi NBRC 100172.</title>
        <authorList>
            <person name="Zhang F."/>
            <person name="Wang G."/>
            <person name="Zhang L."/>
        </authorList>
    </citation>
    <scope>NUCLEOTIDE SEQUENCE [LARGE SCALE GENOMIC DNA]</scope>
    <source>
        <strain evidence="4 5">NBRC 100172</strain>
    </source>
</reference>
<dbReference type="InterPro" id="IPR025436">
    <property type="entry name" value="DUF4179"/>
</dbReference>
<name>A0A0A3IQK5_9BACI</name>
<keyword evidence="1" id="KW-1133">Transmembrane helix</keyword>
<dbReference type="OrthoDB" id="2541898at2"/>
<dbReference type="InterPro" id="IPR040680">
    <property type="entry name" value="DUF5643"/>
</dbReference>
<evidence type="ECO:0000313" key="4">
    <source>
        <dbReference type="EMBL" id="KGR85725.1"/>
    </source>
</evidence>
<feature type="transmembrane region" description="Helical" evidence="1">
    <location>
        <begin position="47"/>
        <end position="65"/>
    </location>
</feature>
<organism evidence="4 5">
    <name type="scientific">Lysinibacillus odysseyi 34hs-1 = NBRC 100172</name>
    <dbReference type="NCBI Taxonomy" id="1220589"/>
    <lineage>
        <taxon>Bacteria</taxon>
        <taxon>Bacillati</taxon>
        <taxon>Bacillota</taxon>
        <taxon>Bacilli</taxon>
        <taxon>Bacillales</taxon>
        <taxon>Bacillaceae</taxon>
        <taxon>Lysinibacillus</taxon>
    </lineage>
</organism>
<dbReference type="EMBL" id="JPVP01000053">
    <property type="protein sequence ID" value="KGR85725.1"/>
    <property type="molecule type" value="Genomic_DNA"/>
</dbReference>
<evidence type="ECO:0000256" key="1">
    <source>
        <dbReference type="SAM" id="Phobius"/>
    </source>
</evidence>
<keyword evidence="1" id="KW-0812">Transmembrane</keyword>
<dbReference type="Gene3D" id="2.60.40.1640">
    <property type="entry name" value="Conserved domain protein"/>
    <property type="match status" value="1"/>
</dbReference>
<dbReference type="RefSeq" id="WP_036153107.1">
    <property type="nucleotide sequence ID" value="NZ_AVCX01000008.1"/>
</dbReference>
<accession>A0A0A3IQK5</accession>
<evidence type="ECO:0008006" key="6">
    <source>
        <dbReference type="Google" id="ProtNLM"/>
    </source>
</evidence>
<protein>
    <recommendedName>
        <fullName evidence="6">DUF4179 domain-containing protein</fullName>
    </recommendedName>
</protein>